<keyword evidence="3" id="KW-1185">Reference proteome</keyword>
<dbReference type="Proteomes" id="UP000215694">
    <property type="component" value="Unassembled WGS sequence"/>
</dbReference>
<dbReference type="OrthoDB" id="9796381at2"/>
<dbReference type="GO" id="GO:0016747">
    <property type="term" value="F:acyltransferase activity, transferring groups other than amino-acyl groups"/>
    <property type="evidence" value="ECO:0007669"/>
    <property type="project" value="InterPro"/>
</dbReference>
<dbReference type="AlphaFoldDB" id="A0A371J2I3"/>
<dbReference type="Gene3D" id="3.40.630.30">
    <property type="match status" value="1"/>
</dbReference>
<dbReference type="RefSeq" id="WP_094365964.1">
    <property type="nucleotide sequence ID" value="NZ_NOJY02000017.1"/>
</dbReference>
<dbReference type="EMBL" id="NOJY02000017">
    <property type="protein sequence ID" value="RDY27012.1"/>
    <property type="molecule type" value="Genomic_DNA"/>
</dbReference>
<comment type="caution">
    <text evidence="2">The sequence shown here is derived from an EMBL/GenBank/DDBJ whole genome shotgun (WGS) entry which is preliminary data.</text>
</comment>
<name>A0A371J2I3_9FIRM</name>
<dbReference type="InterPro" id="IPR016181">
    <property type="entry name" value="Acyl_CoA_acyltransferase"/>
</dbReference>
<dbReference type="PANTHER" id="PTHR43617">
    <property type="entry name" value="L-AMINO ACID N-ACETYLTRANSFERASE"/>
    <property type="match status" value="1"/>
</dbReference>
<evidence type="ECO:0000313" key="2">
    <source>
        <dbReference type="EMBL" id="RDY27012.1"/>
    </source>
</evidence>
<evidence type="ECO:0000313" key="3">
    <source>
        <dbReference type="Proteomes" id="UP000215694"/>
    </source>
</evidence>
<dbReference type="Pfam" id="PF00583">
    <property type="entry name" value="Acetyltransf_1"/>
    <property type="match status" value="1"/>
</dbReference>
<reference evidence="2 3" key="1">
    <citation type="journal article" date="2017" name="Genome Announc.">
        <title>Draft Genome Sequence of Romboutsia weinsteinii sp. nov. Strain CCRI-19649(T) Isolated from Surface Water.</title>
        <authorList>
            <person name="Maheux A.F."/>
            <person name="Boudreau D.K."/>
            <person name="Berube E."/>
            <person name="Boissinot M."/>
            <person name="Cantin P."/>
            <person name="Raymond F."/>
            <person name="Corbeil J."/>
            <person name="Omar R.F."/>
            <person name="Bergeron M.G."/>
        </authorList>
    </citation>
    <scope>NUCLEOTIDE SEQUENCE [LARGE SCALE GENOMIC DNA]</scope>
    <source>
        <strain evidence="2 3">CCRI-19649</strain>
    </source>
</reference>
<protein>
    <submittedName>
        <fullName evidence="2">GNAT family N-acetyltransferase</fullName>
    </submittedName>
</protein>
<dbReference type="InterPro" id="IPR000182">
    <property type="entry name" value="GNAT_dom"/>
</dbReference>
<keyword evidence="2" id="KW-0808">Transferase</keyword>
<proteinExistence type="predicted"/>
<dbReference type="InterPro" id="IPR050276">
    <property type="entry name" value="MshD_Acetyltransferase"/>
</dbReference>
<sequence>MRKAKTSDLNNIMKVIDLTVKEMKQENNTQWDERYPIEEDFLVDIEKGTLYVEEVDGEFKGFICVDFNQPKEYDDINWSSNKESMVIHRMAVNPACRRQGIGQRLIKFADELAIENKANYIKTDTYSINTKMDALFKKCGFVKVGEMDFLGKEKPFYCYDKLI</sequence>
<feature type="domain" description="N-acetyltransferase" evidence="1">
    <location>
        <begin position="1"/>
        <end position="163"/>
    </location>
</feature>
<evidence type="ECO:0000259" key="1">
    <source>
        <dbReference type="PROSITE" id="PS51186"/>
    </source>
</evidence>
<dbReference type="PANTHER" id="PTHR43617:SF22">
    <property type="entry name" value="L-AMINO ACID N-ACETYLTRANSFERASE AAAT"/>
    <property type="match status" value="1"/>
</dbReference>
<dbReference type="PROSITE" id="PS51186">
    <property type="entry name" value="GNAT"/>
    <property type="match status" value="1"/>
</dbReference>
<organism evidence="2 3">
    <name type="scientific">Romboutsia weinsteinii</name>
    <dbReference type="NCBI Taxonomy" id="2020949"/>
    <lineage>
        <taxon>Bacteria</taxon>
        <taxon>Bacillati</taxon>
        <taxon>Bacillota</taxon>
        <taxon>Clostridia</taxon>
        <taxon>Peptostreptococcales</taxon>
        <taxon>Peptostreptococcaceae</taxon>
        <taxon>Romboutsia</taxon>
    </lineage>
</organism>
<accession>A0A371J2I3</accession>
<dbReference type="CDD" id="cd04301">
    <property type="entry name" value="NAT_SF"/>
    <property type="match status" value="1"/>
</dbReference>
<dbReference type="SUPFAM" id="SSF55729">
    <property type="entry name" value="Acyl-CoA N-acyltransferases (Nat)"/>
    <property type="match status" value="1"/>
</dbReference>
<gene>
    <name evidence="2" type="ORF">CHL78_011120</name>
</gene>